<reference evidence="3" key="1">
    <citation type="journal article" date="2019" name="Int. J. Syst. Evol. Microbiol.">
        <title>The Global Catalogue of Microorganisms (GCM) 10K type strain sequencing project: providing services to taxonomists for standard genome sequencing and annotation.</title>
        <authorList>
            <consortium name="The Broad Institute Genomics Platform"/>
            <consortium name="The Broad Institute Genome Sequencing Center for Infectious Disease"/>
            <person name="Wu L."/>
            <person name="Ma J."/>
        </authorList>
    </citation>
    <scope>NUCLEOTIDE SEQUENCE [LARGE SCALE GENOMIC DNA]</scope>
    <source>
        <strain evidence="3">CCUG 57508</strain>
    </source>
</reference>
<feature type="transmembrane region" description="Helical" evidence="1">
    <location>
        <begin position="406"/>
        <end position="428"/>
    </location>
</feature>
<dbReference type="EMBL" id="JBHTKH010000003">
    <property type="protein sequence ID" value="MFD1054101.1"/>
    <property type="molecule type" value="Genomic_DNA"/>
</dbReference>
<proteinExistence type="predicted"/>
<organism evidence="2 3">
    <name type="scientific">Terrabacter terrigena</name>
    <dbReference type="NCBI Taxonomy" id="574718"/>
    <lineage>
        <taxon>Bacteria</taxon>
        <taxon>Bacillati</taxon>
        <taxon>Actinomycetota</taxon>
        <taxon>Actinomycetes</taxon>
        <taxon>Micrococcales</taxon>
        <taxon>Intrasporangiaceae</taxon>
        <taxon>Terrabacter</taxon>
    </lineage>
</organism>
<dbReference type="Proteomes" id="UP001597046">
    <property type="component" value="Unassembled WGS sequence"/>
</dbReference>
<feature type="transmembrane region" description="Helical" evidence="1">
    <location>
        <begin position="231"/>
        <end position="249"/>
    </location>
</feature>
<protein>
    <recommendedName>
        <fullName evidence="4">Transporter</fullName>
    </recommendedName>
</protein>
<dbReference type="RefSeq" id="WP_386051993.1">
    <property type="nucleotide sequence ID" value="NZ_JBHTKH010000003.1"/>
</dbReference>
<feature type="transmembrane region" description="Helical" evidence="1">
    <location>
        <begin position="306"/>
        <end position="323"/>
    </location>
</feature>
<feature type="transmembrane region" description="Helical" evidence="1">
    <location>
        <begin position="54"/>
        <end position="78"/>
    </location>
</feature>
<comment type="caution">
    <text evidence="2">The sequence shown here is derived from an EMBL/GenBank/DDBJ whole genome shotgun (WGS) entry which is preliminary data.</text>
</comment>
<evidence type="ECO:0000256" key="1">
    <source>
        <dbReference type="SAM" id="Phobius"/>
    </source>
</evidence>
<accession>A0ABW3MU12</accession>
<keyword evidence="1" id="KW-0812">Transmembrane</keyword>
<keyword evidence="1" id="KW-0472">Membrane</keyword>
<feature type="transmembrane region" description="Helical" evidence="1">
    <location>
        <begin position="171"/>
        <end position="193"/>
    </location>
</feature>
<keyword evidence="3" id="KW-1185">Reference proteome</keyword>
<name>A0ABW3MU12_9MICO</name>
<feature type="transmembrane region" description="Helical" evidence="1">
    <location>
        <begin position="99"/>
        <end position="128"/>
    </location>
</feature>
<gene>
    <name evidence="2" type="ORF">ACFQ2V_07275</name>
</gene>
<sequence>MVAHLVRLKLALLRNIFRRSRAQAIGAVVGIVYFSFLVVGLTVIIASFRSSLEAARVVIPLAGAAGIVLWTVLPLFSFGSDPTLDPGRFATYSVPHRDLAVGLVVAALVGLPSFASMVLASGVVFAWSQTVGSTLVALVSTAVGLLTAVTTSRWVCALLTNALSSRRGRDVVAVLGLVLFGLVAPAITIVANLGGGLGPAARSAARVVAWSPLGWAWAAPGDVAEGRPLTGAVRLALAVVLLAAVSALWSRVLRTQVENPRAVSRTDSATSAGDDLGLLVRLPDSPTGAVAARVLTYWRRDPRYQTAMAMTPVLPLALLIPFFTTDQTWPPLLMGPLLAFLIGCSGHNAVSYDSDALWLHVVAGTSGADDRRGRAVPDVLLALLLVPVYTLVGVAVTGRWTLAPAAIGVSAALLGTGLAVSAVMSVVLPYPVPEPGASPFGTPPGAAGIAMGAQSLASVGTVLLSSPVLLLALSAWGGSSWATWGAAVVGAVVGIAAAVTGTRLGARIYDRRAPELLSSLRRT</sequence>
<keyword evidence="1" id="KW-1133">Transmembrane helix</keyword>
<feature type="transmembrane region" description="Helical" evidence="1">
    <location>
        <begin position="24"/>
        <end position="48"/>
    </location>
</feature>
<feature type="transmembrane region" description="Helical" evidence="1">
    <location>
        <begin position="379"/>
        <end position="400"/>
    </location>
</feature>
<feature type="transmembrane region" description="Helical" evidence="1">
    <location>
        <begin position="134"/>
        <end position="159"/>
    </location>
</feature>
<evidence type="ECO:0008006" key="4">
    <source>
        <dbReference type="Google" id="ProtNLM"/>
    </source>
</evidence>
<feature type="transmembrane region" description="Helical" evidence="1">
    <location>
        <begin position="481"/>
        <end position="502"/>
    </location>
</feature>
<evidence type="ECO:0000313" key="3">
    <source>
        <dbReference type="Proteomes" id="UP001597046"/>
    </source>
</evidence>
<evidence type="ECO:0000313" key="2">
    <source>
        <dbReference type="EMBL" id="MFD1054101.1"/>
    </source>
</evidence>